<dbReference type="Pfam" id="PF17389">
    <property type="entry name" value="Bac_rhamnosid6H"/>
    <property type="match status" value="1"/>
</dbReference>
<evidence type="ECO:0000313" key="5">
    <source>
        <dbReference type="Proteomes" id="UP001597205"/>
    </source>
</evidence>
<reference evidence="5" key="1">
    <citation type="journal article" date="2019" name="Int. J. Syst. Evol. Microbiol.">
        <title>The Global Catalogue of Microorganisms (GCM) 10K type strain sequencing project: providing services to taxonomists for standard genome sequencing and annotation.</title>
        <authorList>
            <consortium name="The Broad Institute Genomics Platform"/>
            <consortium name="The Broad Institute Genome Sequencing Center for Infectious Disease"/>
            <person name="Wu L."/>
            <person name="Ma J."/>
        </authorList>
    </citation>
    <scope>NUCLEOTIDE SEQUENCE [LARGE SCALE GENOMIC DNA]</scope>
    <source>
        <strain evidence="5">CCUG 52468</strain>
    </source>
</reference>
<feature type="signal peptide" evidence="1">
    <location>
        <begin position="1"/>
        <end position="21"/>
    </location>
</feature>
<dbReference type="Gene3D" id="2.60.420.10">
    <property type="entry name" value="Maltose phosphorylase, domain 3"/>
    <property type="match status" value="1"/>
</dbReference>
<evidence type="ECO:0000259" key="3">
    <source>
        <dbReference type="Pfam" id="PF17390"/>
    </source>
</evidence>
<feature type="domain" description="Alpha-L-rhamnosidase six-hairpin glycosidase" evidence="2">
    <location>
        <begin position="191"/>
        <end position="515"/>
    </location>
</feature>
<dbReference type="PANTHER" id="PTHR34987:SF6">
    <property type="entry name" value="ALPHA-L-RHAMNOSIDASE SIX-HAIRPIN GLYCOSIDASE DOMAIN-CONTAINING PROTEIN"/>
    <property type="match status" value="1"/>
</dbReference>
<feature type="domain" description="Alpha-L-rhamnosidase C-terminal" evidence="3">
    <location>
        <begin position="517"/>
        <end position="572"/>
    </location>
</feature>
<dbReference type="EMBL" id="JBHTKY010000002">
    <property type="protein sequence ID" value="MFD1164627.1"/>
    <property type="molecule type" value="Genomic_DNA"/>
</dbReference>
<protein>
    <submittedName>
        <fullName evidence="4">Alpha-L-rhamnosidase C-terminal domain-containing protein</fullName>
    </submittedName>
</protein>
<dbReference type="InterPro" id="IPR012341">
    <property type="entry name" value="6hp_glycosidase-like_sf"/>
</dbReference>
<dbReference type="RefSeq" id="WP_380894720.1">
    <property type="nucleotide sequence ID" value="NZ_JBHTKY010000002.1"/>
</dbReference>
<feature type="chain" id="PRO_5045300175" evidence="1">
    <location>
        <begin position="22"/>
        <end position="577"/>
    </location>
</feature>
<dbReference type="SUPFAM" id="SSF48208">
    <property type="entry name" value="Six-hairpin glycosidases"/>
    <property type="match status" value="1"/>
</dbReference>
<dbReference type="Proteomes" id="UP001597205">
    <property type="component" value="Unassembled WGS sequence"/>
</dbReference>
<name>A0ABW3RI74_9SPHI</name>
<evidence type="ECO:0000313" key="4">
    <source>
        <dbReference type="EMBL" id="MFD1164627.1"/>
    </source>
</evidence>
<evidence type="ECO:0000259" key="2">
    <source>
        <dbReference type="Pfam" id="PF17389"/>
    </source>
</evidence>
<keyword evidence="5" id="KW-1185">Reference proteome</keyword>
<dbReference type="InterPro" id="IPR035396">
    <property type="entry name" value="Bac_rhamnosid6H"/>
</dbReference>
<accession>A0ABW3RI74</accession>
<sequence length="577" mass="64510">MKHKPILILVSIILSHFVAQAQHKLSDGSKHISPLTREYIYPTRIIWQEGDIKGSESLKVEGNGQANLTNDNITILKNTGSAKSSVLLDFGKELNGSLEIVTGMWGGGNAPKNVRIRLGESVSEAMSEIGAKGATNDHAMRDMNLQLPWLGKNQTGESGFRFARIDFLDPDAELHLREVRAIATYRDIPYLGSFKSSDERLNKIWDVGAYTVHLNMQDYLWDAIKRDRLVWVGDLHPEVATVNTVFGYNDVVPRSLDLARESTPLGSWMCGISTYSMWWIVLHYDWYMAHGDLAYLKEQQPYLQGLVKQILGKVRDGKEEMDGTRFLDWPSSEDSLAIHAGLQAMTILGLEKASQISTFLNDPETKKLCDDALVKMRKIKPKHNNSKQAAALMSLVGLMDEQKAYNEVLKVGGAKKFSTFYGYYMLEAMAKAGKYKEAMDIISEYWGAMLDLGATTFWEDFNIEWLPNASRIDELVPEGKVDIHGDFGAYCYVGHRHSFAHGWASGPTSWLSEHVLGIKVAEPGGKAYSVKPNLGNLTFAEGTFPTKYGLIKVKHTKDANGKVVSEIEAPKEIKIIR</sequence>
<dbReference type="InterPro" id="IPR008928">
    <property type="entry name" value="6-hairpin_glycosidase_sf"/>
</dbReference>
<dbReference type="Gene3D" id="1.50.10.10">
    <property type="match status" value="1"/>
</dbReference>
<dbReference type="PANTHER" id="PTHR34987">
    <property type="entry name" value="C, PUTATIVE (AFU_ORTHOLOGUE AFUA_3G02880)-RELATED"/>
    <property type="match status" value="1"/>
</dbReference>
<gene>
    <name evidence="4" type="ORF">ACFQ2C_03310</name>
</gene>
<comment type="caution">
    <text evidence="4">The sequence shown here is derived from an EMBL/GenBank/DDBJ whole genome shotgun (WGS) entry which is preliminary data.</text>
</comment>
<organism evidence="4 5">
    <name type="scientific">Sphingobacterium daejeonense</name>
    <dbReference type="NCBI Taxonomy" id="371142"/>
    <lineage>
        <taxon>Bacteria</taxon>
        <taxon>Pseudomonadati</taxon>
        <taxon>Bacteroidota</taxon>
        <taxon>Sphingobacteriia</taxon>
        <taxon>Sphingobacteriales</taxon>
        <taxon>Sphingobacteriaceae</taxon>
        <taxon>Sphingobacterium</taxon>
    </lineage>
</organism>
<evidence type="ECO:0000256" key="1">
    <source>
        <dbReference type="SAM" id="SignalP"/>
    </source>
</evidence>
<proteinExistence type="predicted"/>
<dbReference type="InterPro" id="IPR035398">
    <property type="entry name" value="Bac_rhamnosid_C"/>
</dbReference>
<keyword evidence="1" id="KW-0732">Signal</keyword>
<dbReference type="Pfam" id="PF17390">
    <property type="entry name" value="Bac_rhamnosid_C"/>
    <property type="match status" value="1"/>
</dbReference>